<dbReference type="Proteomes" id="UP000184267">
    <property type="component" value="Unassembled WGS sequence"/>
</dbReference>
<feature type="region of interest" description="Disordered" evidence="1">
    <location>
        <begin position="79"/>
        <end position="105"/>
    </location>
</feature>
<dbReference type="STRING" id="154538.A0A1M2VD12"/>
<keyword evidence="3" id="KW-1185">Reference proteome</keyword>
<evidence type="ECO:0000256" key="1">
    <source>
        <dbReference type="SAM" id="MobiDB-lite"/>
    </source>
</evidence>
<feature type="region of interest" description="Disordered" evidence="1">
    <location>
        <begin position="213"/>
        <end position="247"/>
    </location>
</feature>
<dbReference type="OrthoDB" id="514777at2759"/>
<comment type="caution">
    <text evidence="2">The sequence shown here is derived from an EMBL/GenBank/DDBJ whole genome shotgun (WGS) entry which is preliminary data.</text>
</comment>
<proteinExistence type="predicted"/>
<evidence type="ECO:0000313" key="3">
    <source>
        <dbReference type="Proteomes" id="UP000184267"/>
    </source>
</evidence>
<sequence length="375" mass="39670">MSYTLSPMNSAGIGTSYPAQASVPPNNSYLSRLRQAYRQITAICADPVVLQTSEPLTKRQQKAAAKSEKKRLASAAAASIASDSQSELEAREAVNTGPVSVNAGSKATMVTNTMPAQEREDSFSNTHGYLVVGNPAGLILPEPPRPSQGPPTGSASPASVSGVLASRVQESSIPAATTSRSSYDVPNLQSAALSSRTCLSSSDRAPVQHAILRASSSSGDDTAEKEPNTPQYDPLDNPSRALSSPTSMAASAARTLINRTVDELFASRDLAPAACAFQQLPARHHIRLVDVLVWSTVEASDADAQLVARLFARVAHAVSPAAWEAGFAPTVETLCSVVEDEPRALRRFMVLFRATGLQRDGERATRMLMRLADGL</sequence>
<dbReference type="EMBL" id="MNAD01001456">
    <property type="protein sequence ID" value="OJT05464.1"/>
    <property type="molecule type" value="Genomic_DNA"/>
</dbReference>
<feature type="compositionally biased region" description="Polar residues" evidence="1">
    <location>
        <begin position="150"/>
        <end position="159"/>
    </location>
</feature>
<evidence type="ECO:0000313" key="2">
    <source>
        <dbReference type="EMBL" id="OJT05464.1"/>
    </source>
</evidence>
<dbReference type="Gene3D" id="1.25.40.180">
    <property type="match status" value="1"/>
</dbReference>
<reference evidence="2 3" key="1">
    <citation type="submission" date="2016-10" db="EMBL/GenBank/DDBJ databases">
        <title>Genome sequence of the basidiomycete white-rot fungus Trametes pubescens.</title>
        <authorList>
            <person name="Makela M.R."/>
            <person name="Granchi Z."/>
            <person name="Peng M."/>
            <person name="De Vries R.P."/>
            <person name="Grigoriev I."/>
            <person name="Riley R."/>
            <person name="Hilden K."/>
        </authorList>
    </citation>
    <scope>NUCLEOTIDE SEQUENCE [LARGE SCALE GENOMIC DNA]</scope>
    <source>
        <strain evidence="2 3">FBCC735</strain>
    </source>
</reference>
<name>A0A1M2VD12_TRAPU</name>
<feature type="region of interest" description="Disordered" evidence="1">
    <location>
        <begin position="134"/>
        <end position="163"/>
    </location>
</feature>
<dbReference type="AlphaFoldDB" id="A0A1M2VD12"/>
<accession>A0A1M2VD12</accession>
<organism evidence="2 3">
    <name type="scientific">Trametes pubescens</name>
    <name type="common">White-rot fungus</name>
    <dbReference type="NCBI Taxonomy" id="154538"/>
    <lineage>
        <taxon>Eukaryota</taxon>
        <taxon>Fungi</taxon>
        <taxon>Dikarya</taxon>
        <taxon>Basidiomycota</taxon>
        <taxon>Agaricomycotina</taxon>
        <taxon>Agaricomycetes</taxon>
        <taxon>Polyporales</taxon>
        <taxon>Polyporaceae</taxon>
        <taxon>Trametes</taxon>
    </lineage>
</organism>
<protein>
    <submittedName>
        <fullName evidence="2">Uncharacterized protein</fullName>
    </submittedName>
</protein>
<gene>
    <name evidence="2" type="ORF">TRAPUB_3693</name>
</gene>